<comment type="caution">
    <text evidence="1">The sequence shown here is derived from an EMBL/GenBank/DDBJ whole genome shotgun (WGS) entry which is preliminary data.</text>
</comment>
<sequence length="663" mass="74461">MATTNQNQACLRPRNRNLTDFSKVGGLSSHIKLLREIIIFPLLYGELYKHFNVKAPRGVLFFGPPGTGKTLVAGALATELSREGNGKVTFYQRKGADILDKWVGESERKLRDLFQQATRSRPSVIFFDELDGLAPVRSQENDQVHCSVVATLLALMDGLDNTSGVVIIGATNRIDAIDPALRRPGRFDRELYFPLPSINARKEILQVHTCSWKNKPNSEFLTQMSELTSGCCGADLQALCAEAFLCCLKRLYPNLYRPLLGNKVKIEAKSIVSSIKNARQNLPSILVLSRVDEWWDLIDSGIQLGLTAMLEDLHAGLPLLVIATCSQELPDMLQDYFYSNSSIVIKMEDPTVEEREQFFSPLFFGNSDCSVFKVLKSNGSHEKVVDVKKEIDPDSQSKSVIVVKGKHRIRNQSAQKRKQIEADVSRSRVNQENGKRSIENKSPVLAKRSKLDEERLHLLEETKLMEKNSSLISKHRKNIRKSDYGDSLNNEDVANQQRDSSNGHDRHCSCGPSTRKENANCNNNYQTLVDLIDCTNVMKTEVKTSTPQYNGSITSLYSNSLIKQEPLSETSLQNHNPFQTISCSYGNTNDSNMNGIYNVWKRTSHVTSASLAVSQLELLYDTISACITLHRHNFIELISALEQTLTNFENSNFKDLTMEKNTA</sequence>
<organism evidence="1 2">
    <name type="scientific">Holotrichia oblita</name>
    <name type="common">Chafer beetle</name>
    <dbReference type="NCBI Taxonomy" id="644536"/>
    <lineage>
        <taxon>Eukaryota</taxon>
        <taxon>Metazoa</taxon>
        <taxon>Ecdysozoa</taxon>
        <taxon>Arthropoda</taxon>
        <taxon>Hexapoda</taxon>
        <taxon>Insecta</taxon>
        <taxon>Pterygota</taxon>
        <taxon>Neoptera</taxon>
        <taxon>Endopterygota</taxon>
        <taxon>Coleoptera</taxon>
        <taxon>Polyphaga</taxon>
        <taxon>Scarabaeiformia</taxon>
        <taxon>Scarabaeidae</taxon>
        <taxon>Melolonthinae</taxon>
        <taxon>Holotrichia</taxon>
    </lineage>
</organism>
<evidence type="ECO:0000313" key="2">
    <source>
        <dbReference type="Proteomes" id="UP001056778"/>
    </source>
</evidence>
<gene>
    <name evidence="1" type="ORF">MML48_2g00019427</name>
</gene>
<reference evidence="1" key="1">
    <citation type="submission" date="2022-04" db="EMBL/GenBank/DDBJ databases">
        <title>Chromosome-scale genome assembly of Holotrichia oblita Faldermann.</title>
        <authorList>
            <person name="Rongchong L."/>
        </authorList>
    </citation>
    <scope>NUCLEOTIDE SEQUENCE</scope>
    <source>
        <strain evidence="1">81SQS9</strain>
    </source>
</reference>
<dbReference type="Proteomes" id="UP001056778">
    <property type="component" value="Chromosome 2"/>
</dbReference>
<keyword evidence="2" id="KW-1185">Reference proteome</keyword>
<proteinExistence type="predicted"/>
<accession>A0ACB9TNQ1</accession>
<evidence type="ECO:0000313" key="1">
    <source>
        <dbReference type="EMBL" id="KAI4468295.1"/>
    </source>
</evidence>
<protein>
    <submittedName>
        <fullName evidence="1">Aaa domain-containing</fullName>
    </submittedName>
</protein>
<dbReference type="EMBL" id="CM043016">
    <property type="protein sequence ID" value="KAI4468295.1"/>
    <property type="molecule type" value="Genomic_DNA"/>
</dbReference>
<name>A0ACB9TNQ1_HOLOL</name>